<organism evidence="2 3">
    <name type="scientific">Actinomadura namibiensis</name>
    <dbReference type="NCBI Taxonomy" id="182080"/>
    <lineage>
        <taxon>Bacteria</taxon>
        <taxon>Bacillati</taxon>
        <taxon>Actinomycetota</taxon>
        <taxon>Actinomycetes</taxon>
        <taxon>Streptosporangiales</taxon>
        <taxon>Thermomonosporaceae</taxon>
        <taxon>Actinomadura</taxon>
    </lineage>
</organism>
<evidence type="ECO:0000313" key="2">
    <source>
        <dbReference type="EMBL" id="MBA8951052.1"/>
    </source>
</evidence>
<dbReference type="EMBL" id="JACJIA010000003">
    <property type="protein sequence ID" value="MBA8951052.1"/>
    <property type="molecule type" value="Genomic_DNA"/>
</dbReference>
<protein>
    <submittedName>
        <fullName evidence="2">Uncharacterized protein</fullName>
    </submittedName>
</protein>
<reference evidence="2 3" key="1">
    <citation type="submission" date="2020-08" db="EMBL/GenBank/DDBJ databases">
        <title>Genomic Encyclopedia of Type Strains, Phase IV (KMG-IV): sequencing the most valuable type-strain genomes for metagenomic binning, comparative biology and taxonomic classification.</title>
        <authorList>
            <person name="Goeker M."/>
        </authorList>
    </citation>
    <scope>NUCLEOTIDE SEQUENCE [LARGE SCALE GENOMIC DNA]</scope>
    <source>
        <strain evidence="2 3">DSM 44197</strain>
    </source>
</reference>
<sequence length="93" mass="9789">MKPPLKRLSAGMATAIATTALAATLVPGPASAETIVRWYPYTTAGAKKRNSDANQAGPGYYCTTVTVAGRKMYALAHQGPLPVRTRAGRSRGR</sequence>
<evidence type="ECO:0000313" key="3">
    <source>
        <dbReference type="Proteomes" id="UP000572680"/>
    </source>
</evidence>
<comment type="caution">
    <text evidence="2">The sequence shown here is derived from an EMBL/GenBank/DDBJ whole genome shotgun (WGS) entry which is preliminary data.</text>
</comment>
<accession>A0A7W3LMY6</accession>
<dbReference type="AlphaFoldDB" id="A0A7W3LMY6"/>
<feature type="chain" id="PRO_5038962141" evidence="1">
    <location>
        <begin position="23"/>
        <end position="93"/>
    </location>
</feature>
<dbReference type="RefSeq" id="WP_182843439.1">
    <property type="nucleotide sequence ID" value="NZ_BAAALP010000016.1"/>
</dbReference>
<gene>
    <name evidence="2" type="ORF">HNR61_002683</name>
</gene>
<feature type="signal peptide" evidence="1">
    <location>
        <begin position="1"/>
        <end position="22"/>
    </location>
</feature>
<keyword evidence="1" id="KW-0732">Signal</keyword>
<evidence type="ECO:0000256" key="1">
    <source>
        <dbReference type="SAM" id="SignalP"/>
    </source>
</evidence>
<proteinExistence type="predicted"/>
<name>A0A7W3LMY6_ACTNM</name>
<dbReference type="Proteomes" id="UP000572680">
    <property type="component" value="Unassembled WGS sequence"/>
</dbReference>
<keyword evidence="3" id="KW-1185">Reference proteome</keyword>